<keyword evidence="2" id="KW-1133">Transmembrane helix</keyword>
<evidence type="ECO:0000313" key="3">
    <source>
        <dbReference type="EMBL" id="VEH70952.1"/>
    </source>
</evidence>
<name>A0A3S4UVN4_9ACTN</name>
<organism evidence="3 4">
    <name type="scientific">Arachnia propionica</name>
    <dbReference type="NCBI Taxonomy" id="1750"/>
    <lineage>
        <taxon>Bacteria</taxon>
        <taxon>Bacillati</taxon>
        <taxon>Actinomycetota</taxon>
        <taxon>Actinomycetes</taxon>
        <taxon>Propionibacteriales</taxon>
        <taxon>Propionibacteriaceae</taxon>
        <taxon>Arachnia</taxon>
    </lineage>
</organism>
<keyword evidence="4" id="KW-1185">Reference proteome</keyword>
<dbReference type="EMBL" id="LR134406">
    <property type="protein sequence ID" value="VEH70952.1"/>
    <property type="molecule type" value="Genomic_DNA"/>
</dbReference>
<dbReference type="AlphaFoldDB" id="A0A3S4UVN4"/>
<keyword evidence="2" id="KW-0812">Transmembrane</keyword>
<dbReference type="RefSeq" id="WP_061788411.1">
    <property type="nucleotide sequence ID" value="NZ_LR134406.1"/>
</dbReference>
<evidence type="ECO:0000256" key="1">
    <source>
        <dbReference type="SAM" id="MobiDB-lite"/>
    </source>
</evidence>
<proteinExistence type="predicted"/>
<reference evidence="3 4" key="1">
    <citation type="submission" date="2018-12" db="EMBL/GenBank/DDBJ databases">
        <authorList>
            <consortium name="Pathogen Informatics"/>
        </authorList>
    </citation>
    <scope>NUCLEOTIDE SEQUENCE [LARGE SCALE GENOMIC DNA]</scope>
    <source>
        <strain evidence="3 4">NCTC12967</strain>
    </source>
</reference>
<feature type="region of interest" description="Disordered" evidence="1">
    <location>
        <begin position="1"/>
        <end position="23"/>
    </location>
</feature>
<evidence type="ECO:0000256" key="2">
    <source>
        <dbReference type="SAM" id="Phobius"/>
    </source>
</evidence>
<sequence>MTKQQVPPPGRNPVSGEPLPTPRIKGKGSGFVSCLGLTLVAGLITAGLISLFGGWDTILAERDKALPVVAAGETVHAEPFDVKFLKAFQAVEAKPTFRSRPGKRWLFITMEVTNATQQSIHRALLVKSLSLKADGLTSEFGSTPSDPALYRLPDGLSPDFFQPGLTQKIVAAWQQNDSEPLPKELTVTLSENSYRESSLTGEKAWFDPEEKFSATLTVEELKQQ</sequence>
<accession>A0A3S4UVN4</accession>
<dbReference type="Proteomes" id="UP000273044">
    <property type="component" value="Chromosome"/>
</dbReference>
<feature type="transmembrane region" description="Helical" evidence="2">
    <location>
        <begin position="31"/>
        <end position="55"/>
    </location>
</feature>
<keyword evidence="2" id="KW-0472">Membrane</keyword>
<evidence type="ECO:0000313" key="4">
    <source>
        <dbReference type="Proteomes" id="UP000273044"/>
    </source>
</evidence>
<feature type="compositionally biased region" description="Pro residues" evidence="1">
    <location>
        <begin position="1"/>
        <end position="11"/>
    </location>
</feature>
<protein>
    <submittedName>
        <fullName evidence="3">Uncharacterized protein</fullName>
    </submittedName>
</protein>
<dbReference type="GeneID" id="64407705"/>
<gene>
    <name evidence="3" type="ORF">NCTC12967_02261</name>
</gene>